<feature type="domain" description="Late nodulin" evidence="2">
    <location>
        <begin position="5"/>
        <end position="57"/>
    </location>
</feature>
<keyword evidence="3" id="KW-0813">Transport</keyword>
<dbReference type="Pfam" id="PF07127">
    <property type="entry name" value="Nodulin_late"/>
    <property type="match status" value="1"/>
</dbReference>
<evidence type="ECO:0000256" key="1">
    <source>
        <dbReference type="SAM" id="SignalP"/>
    </source>
</evidence>
<reference evidence="4" key="1">
    <citation type="journal article" date="2020" name="Nat. Commun.">
        <title>Genome sequence of the cluster root forming white lupin.</title>
        <authorList>
            <person name="Hufnagel B."/>
            <person name="Marques A."/>
            <person name="Soriano A."/>
            <person name="Marques L."/>
            <person name="Divol F."/>
            <person name="Doumas P."/>
            <person name="Sallet E."/>
            <person name="Mancinotti D."/>
            <person name="Carrere S."/>
            <person name="Marande W."/>
            <person name="Arribat S."/>
            <person name="Keller J."/>
            <person name="Huneau C."/>
            <person name="Blein T."/>
            <person name="Aime D."/>
            <person name="Laguerre M."/>
            <person name="Taylor J."/>
            <person name="Schubert V."/>
            <person name="Nelson M."/>
            <person name="Geu-Flores F."/>
            <person name="Crespi M."/>
            <person name="Gallardo-Guerrero K."/>
            <person name="Delaux P.-M."/>
            <person name="Salse J."/>
            <person name="Berges H."/>
            <person name="Guyot R."/>
            <person name="Gouzy J."/>
            <person name="Peret B."/>
        </authorList>
    </citation>
    <scope>NUCLEOTIDE SEQUENCE [LARGE SCALE GENOMIC DNA]</scope>
    <source>
        <strain evidence="4">cv. Amiga</strain>
    </source>
</reference>
<dbReference type="InterPro" id="IPR036574">
    <property type="entry name" value="Scorpion_toxin-like_sf"/>
</dbReference>
<keyword evidence="3" id="KW-0406">Ion transport</keyword>
<dbReference type="GO" id="GO:0005576">
    <property type="term" value="C:extracellular region"/>
    <property type="evidence" value="ECO:0007669"/>
    <property type="project" value="InterPro"/>
</dbReference>
<protein>
    <submittedName>
        <fullName evidence="3">Putative scorpion short chain toxin, potassium channel inhibitor, knottin, scorpion toxin</fullName>
    </submittedName>
</protein>
<dbReference type="Proteomes" id="UP000447434">
    <property type="component" value="Chromosome 5"/>
</dbReference>
<dbReference type="GO" id="GO:0046872">
    <property type="term" value="F:metal ion binding"/>
    <property type="evidence" value="ECO:0007669"/>
    <property type="project" value="InterPro"/>
</dbReference>
<keyword evidence="3" id="KW-0407">Ion channel</keyword>
<organism evidence="3 4">
    <name type="scientific">Lupinus albus</name>
    <name type="common">White lupine</name>
    <name type="synonym">Lupinus termis</name>
    <dbReference type="NCBI Taxonomy" id="3870"/>
    <lineage>
        <taxon>Eukaryota</taxon>
        <taxon>Viridiplantae</taxon>
        <taxon>Streptophyta</taxon>
        <taxon>Embryophyta</taxon>
        <taxon>Tracheophyta</taxon>
        <taxon>Spermatophyta</taxon>
        <taxon>Magnoliopsida</taxon>
        <taxon>eudicotyledons</taxon>
        <taxon>Gunneridae</taxon>
        <taxon>Pentapetalae</taxon>
        <taxon>rosids</taxon>
        <taxon>fabids</taxon>
        <taxon>Fabales</taxon>
        <taxon>Fabaceae</taxon>
        <taxon>Papilionoideae</taxon>
        <taxon>50 kb inversion clade</taxon>
        <taxon>genistoids sensu lato</taxon>
        <taxon>core genistoids</taxon>
        <taxon>Genisteae</taxon>
        <taxon>Lupinus</taxon>
    </lineage>
</organism>
<evidence type="ECO:0000313" key="3">
    <source>
        <dbReference type="EMBL" id="KAE9614130.1"/>
    </source>
</evidence>
<gene>
    <name evidence="3" type="ORF">Lalb_Chr05g0224701</name>
</gene>
<dbReference type="AlphaFoldDB" id="A0A6A4QJK4"/>
<dbReference type="InterPro" id="IPR009810">
    <property type="entry name" value="Nodulin_late_dom"/>
</dbReference>
<feature type="signal peptide" evidence="1">
    <location>
        <begin position="1"/>
        <end position="27"/>
    </location>
</feature>
<dbReference type="EMBL" id="WOCE01000005">
    <property type="protein sequence ID" value="KAE9614130.1"/>
    <property type="molecule type" value="Genomic_DNA"/>
</dbReference>
<comment type="caution">
    <text evidence="3">The sequence shown here is derived from an EMBL/GenBank/DDBJ whole genome shotgun (WGS) entry which is preliminary data.</text>
</comment>
<keyword evidence="1" id="KW-0732">Signal</keyword>
<evidence type="ECO:0000313" key="4">
    <source>
        <dbReference type="Proteomes" id="UP000447434"/>
    </source>
</evidence>
<keyword evidence="4" id="KW-1185">Reference proteome</keyword>
<dbReference type="Gene3D" id="3.30.30.10">
    <property type="entry name" value="Knottin, scorpion toxin-like"/>
    <property type="match status" value="1"/>
</dbReference>
<accession>A0A6A4QJK4</accession>
<feature type="chain" id="PRO_5025694720" evidence="1">
    <location>
        <begin position="28"/>
        <end position="60"/>
    </location>
</feature>
<dbReference type="GO" id="GO:0008200">
    <property type="term" value="F:ion channel inhibitor activity"/>
    <property type="evidence" value="ECO:0007669"/>
    <property type="project" value="InterPro"/>
</dbReference>
<name>A0A6A4QJK4_LUPAL</name>
<sequence length="60" mass="6954">MWKPMANNLNFVYMLIFCLLFLSNTNAIAVDCVTDVQCIPPCYKRGFGRGKCVSYKCWCY</sequence>
<dbReference type="GO" id="GO:0034220">
    <property type="term" value="P:monoatomic ion transmembrane transport"/>
    <property type="evidence" value="ECO:0007669"/>
    <property type="project" value="UniProtKB-KW"/>
</dbReference>
<proteinExistence type="predicted"/>
<evidence type="ECO:0000259" key="2">
    <source>
        <dbReference type="Pfam" id="PF07127"/>
    </source>
</evidence>
<dbReference type="SUPFAM" id="SSF57095">
    <property type="entry name" value="Scorpion toxin-like"/>
    <property type="match status" value="1"/>
</dbReference>